<reference evidence="3 4" key="1">
    <citation type="submission" date="2019-11" db="EMBL/GenBank/DDBJ databases">
        <title>Comparison of genomes from free-living endosymbiotic cyanobacteria isolated from Azolla.</title>
        <authorList>
            <person name="Thiel T."/>
            <person name="Pratte B."/>
        </authorList>
    </citation>
    <scope>NUCLEOTIDE SEQUENCE [LARGE SCALE GENOMIC DNA]</scope>
    <source>
        <strain evidence="3 4">N2B</strain>
    </source>
</reference>
<evidence type="ECO:0000313" key="3">
    <source>
        <dbReference type="EMBL" id="MBC1303295.1"/>
    </source>
</evidence>
<sequence length="92" mass="10841">MKNNLEQGNYHAEDSNFEKQNQHANDLRLWESFQRDSRNRTVIILGYTTVLAVLALIFKNVWLILIGAAALWVIVFVWYTWKKKTRSIDDNS</sequence>
<organism evidence="3 4">
    <name type="scientific">Trichormus variabilis N2B</name>
    <dbReference type="NCBI Taxonomy" id="2681315"/>
    <lineage>
        <taxon>Bacteria</taxon>
        <taxon>Bacillati</taxon>
        <taxon>Cyanobacteriota</taxon>
        <taxon>Cyanophyceae</taxon>
        <taxon>Nostocales</taxon>
        <taxon>Nostocaceae</taxon>
        <taxon>Trichormus</taxon>
    </lineage>
</organism>
<dbReference type="GeneID" id="58725575"/>
<dbReference type="EMBL" id="JACKZP010000057">
    <property type="protein sequence ID" value="MBC1303295.1"/>
    <property type="molecule type" value="Genomic_DNA"/>
</dbReference>
<keyword evidence="2" id="KW-1133">Transmembrane helix</keyword>
<proteinExistence type="predicted"/>
<comment type="caution">
    <text evidence="3">The sequence shown here is derived from an EMBL/GenBank/DDBJ whole genome shotgun (WGS) entry which is preliminary data.</text>
</comment>
<feature type="compositionally biased region" description="Basic and acidic residues" evidence="1">
    <location>
        <begin position="11"/>
        <end position="20"/>
    </location>
</feature>
<dbReference type="RefSeq" id="WP_011319569.1">
    <property type="nucleotide sequence ID" value="NZ_JACKZP010000057.1"/>
</dbReference>
<gene>
    <name evidence="3" type="ORF">GNE12_15385</name>
</gene>
<keyword evidence="2" id="KW-0472">Membrane</keyword>
<feature type="transmembrane region" description="Helical" evidence="2">
    <location>
        <begin position="41"/>
        <end position="58"/>
    </location>
</feature>
<accession>A0ABR6SA85</accession>
<evidence type="ECO:0000313" key="4">
    <source>
        <dbReference type="Proteomes" id="UP000570851"/>
    </source>
</evidence>
<feature type="region of interest" description="Disordered" evidence="1">
    <location>
        <begin position="1"/>
        <end position="20"/>
    </location>
</feature>
<evidence type="ECO:0000256" key="1">
    <source>
        <dbReference type="SAM" id="MobiDB-lite"/>
    </source>
</evidence>
<dbReference type="Proteomes" id="UP000570851">
    <property type="component" value="Unassembled WGS sequence"/>
</dbReference>
<evidence type="ECO:0000256" key="2">
    <source>
        <dbReference type="SAM" id="Phobius"/>
    </source>
</evidence>
<name>A0ABR6SA85_ANAVA</name>
<keyword evidence="2" id="KW-0812">Transmembrane</keyword>
<protein>
    <submittedName>
        <fullName evidence="3">Uncharacterized protein</fullName>
    </submittedName>
</protein>
<keyword evidence="4" id="KW-1185">Reference proteome</keyword>
<feature type="transmembrane region" description="Helical" evidence="2">
    <location>
        <begin position="64"/>
        <end position="81"/>
    </location>
</feature>